<evidence type="ECO:0000256" key="2">
    <source>
        <dbReference type="ARBA" id="ARBA00023125"/>
    </source>
</evidence>
<dbReference type="Gene3D" id="1.10.10.10">
    <property type="entry name" value="Winged helix-like DNA-binding domain superfamily/Winged helix DNA-binding domain"/>
    <property type="match status" value="1"/>
</dbReference>
<dbReference type="InterPro" id="IPR000524">
    <property type="entry name" value="Tscrpt_reg_HTH_GntR"/>
</dbReference>
<organism evidence="5 6">
    <name type="scientific">Leifsonella bigeumensis</name>
    <dbReference type="NCBI Taxonomy" id="433643"/>
    <lineage>
        <taxon>Bacteria</taxon>
        <taxon>Bacillati</taxon>
        <taxon>Actinomycetota</taxon>
        <taxon>Actinomycetes</taxon>
        <taxon>Micrococcales</taxon>
        <taxon>Microbacteriaceae</taxon>
        <taxon>Leifsonella</taxon>
    </lineage>
</organism>
<keyword evidence="3" id="KW-0804">Transcription</keyword>
<keyword evidence="6" id="KW-1185">Reference proteome</keyword>
<dbReference type="PANTHER" id="PTHR38445">
    <property type="entry name" value="HTH-TYPE TRANSCRIPTIONAL REPRESSOR YTRA"/>
    <property type="match status" value="1"/>
</dbReference>
<dbReference type="PANTHER" id="PTHR38445:SF7">
    <property type="entry name" value="GNTR-FAMILY TRANSCRIPTIONAL REGULATOR"/>
    <property type="match status" value="1"/>
</dbReference>
<sequence>MLIRIDPSSGVPLFDQLAGSIRASTITGAIALGERLPSARELAQSLDINVHTVLRAYQLLRDEGLIELRPGRGAIVTGRPPGGYEDLNTAVDAVIAEARKLDIAPAALAALIRETYQ</sequence>
<evidence type="ECO:0000313" key="5">
    <source>
        <dbReference type="EMBL" id="GAA3741717.1"/>
    </source>
</evidence>
<proteinExistence type="predicted"/>
<dbReference type="Pfam" id="PF00392">
    <property type="entry name" value="GntR"/>
    <property type="match status" value="1"/>
</dbReference>
<reference evidence="6" key="1">
    <citation type="journal article" date="2019" name="Int. J. Syst. Evol. Microbiol.">
        <title>The Global Catalogue of Microorganisms (GCM) 10K type strain sequencing project: providing services to taxonomists for standard genome sequencing and annotation.</title>
        <authorList>
            <consortium name="The Broad Institute Genomics Platform"/>
            <consortium name="The Broad Institute Genome Sequencing Center for Infectious Disease"/>
            <person name="Wu L."/>
            <person name="Ma J."/>
        </authorList>
    </citation>
    <scope>NUCLEOTIDE SEQUENCE [LARGE SCALE GENOMIC DNA]</scope>
    <source>
        <strain evidence="6">JCM 16949</strain>
    </source>
</reference>
<evidence type="ECO:0000313" key="6">
    <source>
        <dbReference type="Proteomes" id="UP001501004"/>
    </source>
</evidence>
<dbReference type="SUPFAM" id="SSF46785">
    <property type="entry name" value="Winged helix' DNA-binding domain"/>
    <property type="match status" value="1"/>
</dbReference>
<dbReference type="SMART" id="SM00345">
    <property type="entry name" value="HTH_GNTR"/>
    <property type="match status" value="1"/>
</dbReference>
<evidence type="ECO:0000256" key="3">
    <source>
        <dbReference type="ARBA" id="ARBA00023163"/>
    </source>
</evidence>
<comment type="caution">
    <text evidence="5">The sequence shown here is derived from an EMBL/GenBank/DDBJ whole genome shotgun (WGS) entry which is preliminary data.</text>
</comment>
<dbReference type="RefSeq" id="WP_344755633.1">
    <property type="nucleotide sequence ID" value="NZ_BAABAE010000003.1"/>
</dbReference>
<dbReference type="Proteomes" id="UP001501004">
    <property type="component" value="Unassembled WGS sequence"/>
</dbReference>
<evidence type="ECO:0000259" key="4">
    <source>
        <dbReference type="PROSITE" id="PS50949"/>
    </source>
</evidence>
<feature type="domain" description="HTH gntR-type" evidence="4">
    <location>
        <begin position="11"/>
        <end position="79"/>
    </location>
</feature>
<dbReference type="PROSITE" id="PS50949">
    <property type="entry name" value="HTH_GNTR"/>
    <property type="match status" value="1"/>
</dbReference>
<dbReference type="InterPro" id="IPR036390">
    <property type="entry name" value="WH_DNA-bd_sf"/>
</dbReference>
<keyword evidence="2" id="KW-0238">DNA-binding</keyword>
<dbReference type="EMBL" id="BAABAE010000003">
    <property type="protein sequence ID" value="GAA3741717.1"/>
    <property type="molecule type" value="Genomic_DNA"/>
</dbReference>
<evidence type="ECO:0000256" key="1">
    <source>
        <dbReference type="ARBA" id="ARBA00023015"/>
    </source>
</evidence>
<name>A0ABP7FKI1_9MICO</name>
<gene>
    <name evidence="5" type="ORF">GCM10022239_16690</name>
</gene>
<dbReference type="CDD" id="cd07377">
    <property type="entry name" value="WHTH_GntR"/>
    <property type="match status" value="1"/>
</dbReference>
<accession>A0ABP7FKI1</accession>
<keyword evidence="1" id="KW-0805">Transcription regulation</keyword>
<dbReference type="InterPro" id="IPR036388">
    <property type="entry name" value="WH-like_DNA-bd_sf"/>
</dbReference>
<protein>
    <submittedName>
        <fullName evidence="5">GntR family transcriptional regulator</fullName>
    </submittedName>
</protein>